<keyword evidence="1" id="KW-0812">Transmembrane</keyword>
<keyword evidence="1" id="KW-0472">Membrane</keyword>
<dbReference type="AlphaFoldDB" id="A0A915JHE7"/>
<organism evidence="2 3">
    <name type="scientific">Romanomermis culicivorax</name>
    <name type="common">Nematode worm</name>
    <dbReference type="NCBI Taxonomy" id="13658"/>
    <lineage>
        <taxon>Eukaryota</taxon>
        <taxon>Metazoa</taxon>
        <taxon>Ecdysozoa</taxon>
        <taxon>Nematoda</taxon>
        <taxon>Enoplea</taxon>
        <taxon>Dorylaimia</taxon>
        <taxon>Mermithida</taxon>
        <taxon>Mermithoidea</taxon>
        <taxon>Mermithidae</taxon>
        <taxon>Romanomermis</taxon>
    </lineage>
</organism>
<accession>A0A915JHE7</accession>
<feature type="transmembrane region" description="Helical" evidence="1">
    <location>
        <begin position="84"/>
        <end position="110"/>
    </location>
</feature>
<name>A0A915JHE7_ROMCU</name>
<dbReference type="WBParaSite" id="nRc.2.0.1.t25537-RA">
    <property type="protein sequence ID" value="nRc.2.0.1.t25537-RA"/>
    <property type="gene ID" value="nRc.2.0.1.g25537"/>
</dbReference>
<proteinExistence type="predicted"/>
<evidence type="ECO:0000256" key="1">
    <source>
        <dbReference type="SAM" id="Phobius"/>
    </source>
</evidence>
<keyword evidence="1" id="KW-1133">Transmembrane helix</keyword>
<protein>
    <submittedName>
        <fullName evidence="3">Uncharacterized protein</fullName>
    </submittedName>
</protein>
<evidence type="ECO:0000313" key="3">
    <source>
        <dbReference type="WBParaSite" id="nRc.2.0.1.t25537-RA"/>
    </source>
</evidence>
<reference evidence="3" key="1">
    <citation type="submission" date="2022-11" db="UniProtKB">
        <authorList>
            <consortium name="WormBaseParasite"/>
        </authorList>
    </citation>
    <scope>IDENTIFICATION</scope>
</reference>
<sequence>MNSLTRSLILALIITYLTLFPFVLTDHDIKDIFKIQDINSKDAVDAHSRADGVDEKEPTAPSSSPEINATYHCQSAMMEGKSDIYYVFSVILLTLHGICLILASCSYFFWDVSRTTRFKKTLSAS</sequence>
<keyword evidence="2" id="KW-1185">Reference proteome</keyword>
<dbReference type="Proteomes" id="UP000887565">
    <property type="component" value="Unplaced"/>
</dbReference>
<feature type="transmembrane region" description="Helical" evidence="1">
    <location>
        <begin position="7"/>
        <end position="24"/>
    </location>
</feature>
<evidence type="ECO:0000313" key="2">
    <source>
        <dbReference type="Proteomes" id="UP000887565"/>
    </source>
</evidence>